<dbReference type="AlphaFoldDB" id="A0A6P7GWI7"/>
<dbReference type="PANTHER" id="PTHR47027:SF29">
    <property type="entry name" value="C2H2-TYPE DOMAIN-CONTAINING PROTEIN"/>
    <property type="match status" value="1"/>
</dbReference>
<organism evidence="1">
    <name type="scientific">Diabrotica virgifera virgifera</name>
    <name type="common">western corn rootworm</name>
    <dbReference type="NCBI Taxonomy" id="50390"/>
    <lineage>
        <taxon>Eukaryota</taxon>
        <taxon>Metazoa</taxon>
        <taxon>Ecdysozoa</taxon>
        <taxon>Arthropoda</taxon>
        <taxon>Hexapoda</taxon>
        <taxon>Insecta</taxon>
        <taxon>Pterygota</taxon>
        <taxon>Neoptera</taxon>
        <taxon>Endopterygota</taxon>
        <taxon>Coleoptera</taxon>
        <taxon>Polyphaga</taxon>
        <taxon>Cucujiformia</taxon>
        <taxon>Chrysomeloidea</taxon>
        <taxon>Chrysomelidae</taxon>
        <taxon>Galerucinae</taxon>
        <taxon>Diabroticina</taxon>
        <taxon>Diabroticites</taxon>
        <taxon>Diabrotica</taxon>
    </lineage>
</organism>
<gene>
    <name evidence="1" type="primary">LOC114347641</name>
</gene>
<dbReference type="InParanoid" id="A0A6P7GWI7"/>
<dbReference type="RefSeq" id="XP_028154121.1">
    <property type="nucleotide sequence ID" value="XM_028298320.1"/>
</dbReference>
<evidence type="ECO:0000313" key="1">
    <source>
        <dbReference type="RefSeq" id="XP_028154121.1"/>
    </source>
</evidence>
<reference evidence="1" key="1">
    <citation type="submission" date="2025-08" db="UniProtKB">
        <authorList>
            <consortium name="RefSeq"/>
        </authorList>
    </citation>
    <scope>IDENTIFICATION</scope>
    <source>
        <tissue evidence="1">Whole insect</tissue>
    </source>
</reference>
<protein>
    <submittedName>
        <fullName evidence="1">Uncharacterized protein LOC114347641</fullName>
    </submittedName>
</protein>
<proteinExistence type="predicted"/>
<accession>A0A6P7GWI7</accession>
<name>A0A6P7GWI7_DIAVI</name>
<dbReference type="PANTHER" id="PTHR47027">
    <property type="entry name" value="REVERSE TRANSCRIPTASE DOMAIN-CONTAINING PROTEIN"/>
    <property type="match status" value="1"/>
</dbReference>
<sequence length="148" mass="17664">MKLEERAATKELYKNEAKTKYMEWTNKQFVRGQYITMTTAKGTQYKFEEVERFEYLGTVFTRDPNCEEKIQKRIMSVNRAIFAFNGLLRSKHISRRAKLRTYKTVIRPIVTYASETWVTTKKHQELLLVWERKILRKIFGGKNLNDNG</sequence>